<dbReference type="Pfam" id="PF21787">
    <property type="entry name" value="TNP-like_RNaseH_N"/>
    <property type="match status" value="1"/>
</dbReference>
<dbReference type="EMBL" id="VUJU01010072">
    <property type="protein sequence ID" value="KAF0715979.1"/>
    <property type="molecule type" value="Genomic_DNA"/>
</dbReference>
<comment type="caution">
    <text evidence="7">The sequence shown here is derived from an EMBL/GenBank/DDBJ whole genome shotgun (WGS) entry which is preliminary data.</text>
</comment>
<dbReference type="Pfam" id="PF21788">
    <property type="entry name" value="TNP-like_GBD"/>
    <property type="match status" value="1"/>
</dbReference>
<evidence type="ECO:0000256" key="4">
    <source>
        <dbReference type="ARBA" id="ARBA00023125"/>
    </source>
</evidence>
<dbReference type="InterPro" id="IPR048367">
    <property type="entry name" value="TNP-like_RNaseH_C"/>
</dbReference>
<evidence type="ECO:0000256" key="3">
    <source>
        <dbReference type="ARBA" id="ARBA00022833"/>
    </source>
</evidence>
<keyword evidence="3" id="KW-0862">Zinc</keyword>
<reference evidence="7 8" key="1">
    <citation type="submission" date="2019-08" db="EMBL/GenBank/DDBJ databases">
        <title>Whole genome of Aphis craccivora.</title>
        <authorList>
            <person name="Voronova N.V."/>
            <person name="Shulinski R.S."/>
            <person name="Bandarenka Y.V."/>
            <person name="Zhorov D.G."/>
            <person name="Warner D."/>
        </authorList>
    </citation>
    <scope>NUCLEOTIDE SEQUENCE [LARGE SCALE GENOMIC DNA]</scope>
    <source>
        <strain evidence="7">180601</strain>
        <tissue evidence="7">Whole Body</tissue>
    </source>
</reference>
<evidence type="ECO:0000256" key="1">
    <source>
        <dbReference type="ARBA" id="ARBA00022723"/>
    </source>
</evidence>
<dbReference type="OrthoDB" id="6147983at2759"/>
<dbReference type="GO" id="GO:0008270">
    <property type="term" value="F:zinc ion binding"/>
    <property type="evidence" value="ECO:0007669"/>
    <property type="project" value="UniProtKB-KW"/>
</dbReference>
<dbReference type="Proteomes" id="UP000478052">
    <property type="component" value="Unassembled WGS sequence"/>
</dbReference>
<dbReference type="PROSITE" id="PS50950">
    <property type="entry name" value="ZF_THAP"/>
    <property type="match status" value="1"/>
</dbReference>
<dbReference type="SUPFAM" id="SSF57716">
    <property type="entry name" value="Glucocorticoid receptor-like (DNA-binding domain)"/>
    <property type="match status" value="1"/>
</dbReference>
<keyword evidence="2 5" id="KW-0863">Zinc-finger</keyword>
<dbReference type="InterPro" id="IPR048366">
    <property type="entry name" value="TNP-like_GBD"/>
</dbReference>
<dbReference type="Pfam" id="PF21789">
    <property type="entry name" value="TNP-like_RNaseH_C"/>
    <property type="match status" value="1"/>
</dbReference>
<dbReference type="GO" id="GO:0003677">
    <property type="term" value="F:DNA binding"/>
    <property type="evidence" value="ECO:0007669"/>
    <property type="project" value="UniProtKB-UniRule"/>
</dbReference>
<gene>
    <name evidence="7" type="ORF">FWK35_00026447</name>
</gene>
<dbReference type="Pfam" id="PF05485">
    <property type="entry name" value="THAP"/>
    <property type="match status" value="1"/>
</dbReference>
<evidence type="ECO:0000313" key="7">
    <source>
        <dbReference type="EMBL" id="KAF0715979.1"/>
    </source>
</evidence>
<dbReference type="AlphaFoldDB" id="A0A6G0VZQ0"/>
<sequence>MLCAVWMDNVQLRHLNEVDMVTLNKKYRLCSLHFENRIFSNEQNNRLKQNANPTLFEIVAGKHIEKNYILDNHDVENDCSPSYSTPVNHDAANDCSPFCSENDCSPSCSTPGINALKKKLSAEIKKRRELQSVIDSHWQMVDEYSIETALKVCKRHCTPTVFMLVKSQIGNIQRKQHGQRLMQKSLSLPVSRTLRRITDKYEINPGFNDFFFNLLSFKIKNFKTDWLEYKIVGFHESFNRRKYEPAQYALVLMLRSINYDWKQPIAYFLVSNSCTEIDLKDIILTTICLLQNINLNIKAFITDQGTYFVQFSKSLYVSPTRPFLIKCNLRLAPKLSYAHIYPGPFEKMRVYLATQVFSGTVAAGMSITLDSGMLPPCTQFTIDFISDMDKLFDIFNSSKIPNRKDFNRPFKNTEAQINLLNKMERVFKNLHNSLKASKNKDYVPYPGRLNQDCLENLFGNFRQSQSNCLNPTPIQFIWALKRMLYLNYFQYSPGENCLDDFDDVLCTVEPSSDKAFILKEPNKELFMFKGITVGTVDYRYLDVPEINTFTYVCGYLMKKCLGKHTCDVCIEYAQYQKELDKSFLLSFIKAYSTNDHSTFGNLMMPADDFYNFIFDLENIFINNFPSIAYEEGVEAKLKMDFCNVPYVHPCEYFDKSYLINLKIFKGFREEIEKYKCSIPALMFYELCGYIHLLSIVLFTVVEDEKLVEMVAKFNCLYDLSCTLYKNQTIKDNAWKEVAEQVKRSVFVV</sequence>
<feature type="domain" description="THAP-type" evidence="6">
    <location>
        <begin position="1"/>
        <end position="56"/>
    </location>
</feature>
<accession>A0A6G0VZQ0</accession>
<name>A0A6G0VZQ0_APHCR</name>
<evidence type="ECO:0000313" key="8">
    <source>
        <dbReference type="Proteomes" id="UP000478052"/>
    </source>
</evidence>
<proteinExistence type="predicted"/>
<dbReference type="Pfam" id="PF10545">
    <property type="entry name" value="MADF_DNA_bdg"/>
    <property type="match status" value="1"/>
</dbReference>
<dbReference type="InterPro" id="IPR048365">
    <property type="entry name" value="TNP-like_RNaseH_N"/>
</dbReference>
<dbReference type="InterPro" id="IPR006578">
    <property type="entry name" value="MADF-dom"/>
</dbReference>
<organism evidence="7 8">
    <name type="scientific">Aphis craccivora</name>
    <name type="common">Cowpea aphid</name>
    <dbReference type="NCBI Taxonomy" id="307492"/>
    <lineage>
        <taxon>Eukaryota</taxon>
        <taxon>Metazoa</taxon>
        <taxon>Ecdysozoa</taxon>
        <taxon>Arthropoda</taxon>
        <taxon>Hexapoda</taxon>
        <taxon>Insecta</taxon>
        <taxon>Pterygota</taxon>
        <taxon>Neoptera</taxon>
        <taxon>Paraneoptera</taxon>
        <taxon>Hemiptera</taxon>
        <taxon>Sternorrhyncha</taxon>
        <taxon>Aphidomorpha</taxon>
        <taxon>Aphidoidea</taxon>
        <taxon>Aphididae</taxon>
        <taxon>Aphidini</taxon>
        <taxon>Aphis</taxon>
        <taxon>Aphis</taxon>
    </lineage>
</organism>
<evidence type="ECO:0000256" key="2">
    <source>
        <dbReference type="ARBA" id="ARBA00022771"/>
    </source>
</evidence>
<keyword evidence="8" id="KW-1185">Reference proteome</keyword>
<protein>
    <submittedName>
        <fullName evidence="7">THAP-type domain-containing protein</fullName>
    </submittedName>
</protein>
<keyword evidence="4 5" id="KW-0238">DNA-binding</keyword>
<evidence type="ECO:0000256" key="5">
    <source>
        <dbReference type="PROSITE-ProRule" id="PRU00309"/>
    </source>
</evidence>
<dbReference type="SMART" id="SM00980">
    <property type="entry name" value="THAP"/>
    <property type="match status" value="1"/>
</dbReference>
<evidence type="ECO:0000259" key="6">
    <source>
        <dbReference type="PROSITE" id="PS50950"/>
    </source>
</evidence>
<dbReference type="InterPro" id="IPR006612">
    <property type="entry name" value="THAP_Znf"/>
</dbReference>
<keyword evidence="1" id="KW-0479">Metal-binding</keyword>